<keyword evidence="1" id="KW-0378">Hydrolase</keyword>
<dbReference type="Proteomes" id="UP000245626">
    <property type="component" value="Unassembled WGS sequence"/>
</dbReference>
<sequence>MASAPPPPPPPLSTLPTITLSILSQSIPARIDKGIQEIQRNHIRSGAILVNRSNLPVPSGPHFSPSPSSSHGPPNWKWNLVFSPDPSMHPRSVKVSTSSTNFAPHTPRNPTDSNHNLFCPPFFVTVSYPPSHPHLAFRGLGHVLGITRSLVTPLRESGSRDLKVKSGHPHLPLPPTDEGSLHPHLFSTCTPPSATPPHQRKWYLSPHRAEKLLNVTQTSNFATIGTMIDCSRNGVLNLGSAKYLLRSLSLMGYNMLQLYTEDTYRIQGEPFFGYMRGGYTSQELSQLDDYAFHLGIELIPCIQTLGHLGQILQWPRFLGMRDTAEVLLAEWEETYSLLERMIRSASHPLRSKRIHLGMDETHGLGQGRYHSIFGRLNAKEATTIFVEHLGRVNEICRKLGLEPMIWSDMLFCLPSMNNSLAGYYGPRPKTQAWESGRGGIPEGIDLVYWDYYHTSVESYSARIRSHVELGGKPPWMASGSWTWSRFWTSLPFTFLTCRANLNASKSSSFSSSSSSTSRPGELEGGHGGDGVKHVFLTIWGDEGNEVDLWSSLPAWLYYAEHCYTESTEVDVTSLKAKFDSVVGADFDDFVMASRLDDPSPEMHQDQPSAASASEEKEEGIRFSANTSKWLLWSDPMFSFVEPSLNLRGGLDWEAHYAWLEEYFDQRLGGGSVQRSGFEEGEEEGHDFNRYGSNLGEGVAGDGEDPERVFHSPSPREATAEYPSPSTTIRDHPFNARLKLPLLLAKTLRLKVGLRQKLHEAYVHRDWNRLANLTERMEECKRSVEQLWNYHRQMWENLYKPNGWETLELRYGGLIKRMETVVDRLKSFLRHIEKGGQVGQPLTNPTFPIQDPNPRQQRLPAEEDEILRDLQVFQLGDQTVEEEGDPDPNRDFSVLLCKREENPTRTDWKLEVDRIQELEEPLLIVYGSPDQLLDYHRVSRPTYC</sequence>
<dbReference type="EMBL" id="KZ819779">
    <property type="protein sequence ID" value="PWN52409.1"/>
    <property type="molecule type" value="Genomic_DNA"/>
</dbReference>
<evidence type="ECO:0000313" key="1">
    <source>
        <dbReference type="EMBL" id="PWN52409.1"/>
    </source>
</evidence>
<evidence type="ECO:0000313" key="2">
    <source>
        <dbReference type="Proteomes" id="UP000245626"/>
    </source>
</evidence>
<gene>
    <name evidence="1" type="ORF">IE53DRAFT_286109</name>
</gene>
<reference evidence="1 2" key="1">
    <citation type="journal article" date="2018" name="Mol. Biol. Evol.">
        <title>Broad Genomic Sampling Reveals a Smut Pathogenic Ancestry of the Fungal Clade Ustilaginomycotina.</title>
        <authorList>
            <person name="Kijpornyongpan T."/>
            <person name="Mondo S.J."/>
            <person name="Barry K."/>
            <person name="Sandor L."/>
            <person name="Lee J."/>
            <person name="Lipzen A."/>
            <person name="Pangilinan J."/>
            <person name="LaButti K."/>
            <person name="Hainaut M."/>
            <person name="Henrissat B."/>
            <person name="Grigoriev I.V."/>
            <person name="Spatafora J.W."/>
            <person name="Aime M.C."/>
        </authorList>
    </citation>
    <scope>NUCLEOTIDE SEQUENCE [LARGE SCALE GENOMIC DNA]</scope>
    <source>
        <strain evidence="1 2">SA 807</strain>
    </source>
</reference>
<keyword evidence="2" id="KW-1185">Reference proteome</keyword>
<accession>A0ACD0P2V3</accession>
<organism evidence="1 2">
    <name type="scientific">Violaceomyces palustris</name>
    <dbReference type="NCBI Taxonomy" id="1673888"/>
    <lineage>
        <taxon>Eukaryota</taxon>
        <taxon>Fungi</taxon>
        <taxon>Dikarya</taxon>
        <taxon>Basidiomycota</taxon>
        <taxon>Ustilaginomycotina</taxon>
        <taxon>Ustilaginomycetes</taxon>
        <taxon>Violaceomycetales</taxon>
        <taxon>Violaceomycetaceae</taxon>
        <taxon>Violaceomyces</taxon>
    </lineage>
</organism>
<proteinExistence type="predicted"/>
<protein>
    <submittedName>
        <fullName evidence="1">Glycoside hydrolase</fullName>
    </submittedName>
</protein>
<name>A0ACD0P2V3_9BASI</name>